<feature type="signal peptide" evidence="2">
    <location>
        <begin position="1"/>
        <end position="20"/>
    </location>
</feature>
<gene>
    <name evidence="4" type="ORF">E8A74_01105</name>
</gene>
<sequence length="411" mass="43335">MKFPGNETSFALLCALAALAGCTSGGSGSSTGSADGGPPVVLSPKGKVLEAAENQADPDASASKAEAAKSERVDIPGGALIAGSTPGDKGRDPVLEPAELEVKLGDYAIDRYLYPNDPTKPPLTGVSRAKAAELCEQAGGRLCTELEWERACKGPEGTTYAGSASWDAKCAKEPASCASGFGVLGMGAAYREWTASEVLPIEDMQPRAAAVRGAQGSAVGPDHRCAHRTAIDPGASAQDLGFRCCRGAPNAATIPSPQWEQTYRRVELPAKELAEMFASVPALSTLDREITYFKEPDDVNVVLARGDAGAPPQNTVLTTSPLLWNPVPGEQIVVLAGRAAKDSFVVAFYRLPGDRYRIASTLVLKDEKGPIALGFNGYVRKRLFWATCWDCRGESGNVTYRDDGRVVITQK</sequence>
<dbReference type="SUPFAM" id="SSF56436">
    <property type="entry name" value="C-type lectin-like"/>
    <property type="match status" value="1"/>
</dbReference>
<dbReference type="EMBL" id="SSMQ01000001">
    <property type="protein sequence ID" value="TKD13184.1"/>
    <property type="molecule type" value="Genomic_DNA"/>
</dbReference>
<dbReference type="InterPro" id="IPR042095">
    <property type="entry name" value="SUMF_sf"/>
</dbReference>
<feature type="domain" description="Sulfatase-modifying factor enzyme-like" evidence="3">
    <location>
        <begin position="117"/>
        <end position="161"/>
    </location>
</feature>
<evidence type="ECO:0000259" key="3">
    <source>
        <dbReference type="Pfam" id="PF03781"/>
    </source>
</evidence>
<evidence type="ECO:0000313" key="4">
    <source>
        <dbReference type="EMBL" id="TKD13184.1"/>
    </source>
</evidence>
<feature type="chain" id="PRO_5020223884" description="Sulfatase-modifying factor enzyme-like domain-containing protein" evidence="2">
    <location>
        <begin position="21"/>
        <end position="411"/>
    </location>
</feature>
<reference evidence="4 5" key="1">
    <citation type="submission" date="2019-04" db="EMBL/GenBank/DDBJ databases">
        <authorList>
            <person name="Li Y."/>
            <person name="Wang J."/>
        </authorList>
    </citation>
    <scope>NUCLEOTIDE SEQUENCE [LARGE SCALE GENOMIC DNA]</scope>
    <source>
        <strain evidence="4 5">DSM 14668</strain>
    </source>
</reference>
<comment type="caution">
    <text evidence="4">The sequence shown here is derived from an EMBL/GenBank/DDBJ whole genome shotgun (WGS) entry which is preliminary data.</text>
</comment>
<dbReference type="RefSeq" id="WP_136927000.1">
    <property type="nucleotide sequence ID" value="NZ_SSMQ01000001.1"/>
</dbReference>
<dbReference type="InterPro" id="IPR016187">
    <property type="entry name" value="CTDL_fold"/>
</dbReference>
<name>A0A4U1JKA5_9BACT</name>
<evidence type="ECO:0000256" key="1">
    <source>
        <dbReference type="SAM" id="MobiDB-lite"/>
    </source>
</evidence>
<protein>
    <recommendedName>
        <fullName evidence="3">Sulfatase-modifying factor enzyme-like domain-containing protein</fullName>
    </recommendedName>
</protein>
<dbReference type="AlphaFoldDB" id="A0A4U1JKA5"/>
<dbReference type="Proteomes" id="UP000309215">
    <property type="component" value="Unassembled WGS sequence"/>
</dbReference>
<dbReference type="Gene3D" id="3.90.1580.10">
    <property type="entry name" value="paralog of FGE (formylglycine-generating enzyme)"/>
    <property type="match status" value="1"/>
</dbReference>
<proteinExistence type="predicted"/>
<feature type="region of interest" description="Disordered" evidence="1">
    <location>
        <begin position="24"/>
        <end position="93"/>
    </location>
</feature>
<dbReference type="PROSITE" id="PS51257">
    <property type="entry name" value="PROKAR_LIPOPROTEIN"/>
    <property type="match status" value="1"/>
</dbReference>
<dbReference type="InterPro" id="IPR005532">
    <property type="entry name" value="SUMF_dom"/>
</dbReference>
<dbReference type="Pfam" id="PF03781">
    <property type="entry name" value="FGE-sulfatase"/>
    <property type="match status" value="1"/>
</dbReference>
<accession>A0A4U1JKA5</accession>
<keyword evidence="5" id="KW-1185">Reference proteome</keyword>
<keyword evidence="2" id="KW-0732">Signal</keyword>
<dbReference type="OrthoDB" id="5492850at2"/>
<organism evidence="4 5">
    <name type="scientific">Polyangium fumosum</name>
    <dbReference type="NCBI Taxonomy" id="889272"/>
    <lineage>
        <taxon>Bacteria</taxon>
        <taxon>Pseudomonadati</taxon>
        <taxon>Myxococcota</taxon>
        <taxon>Polyangia</taxon>
        <taxon>Polyangiales</taxon>
        <taxon>Polyangiaceae</taxon>
        <taxon>Polyangium</taxon>
    </lineage>
</organism>
<evidence type="ECO:0000313" key="5">
    <source>
        <dbReference type="Proteomes" id="UP000309215"/>
    </source>
</evidence>
<evidence type="ECO:0000256" key="2">
    <source>
        <dbReference type="SAM" id="SignalP"/>
    </source>
</evidence>